<name>A0A8S0X493_CYCAE</name>
<dbReference type="EMBL" id="CACVBS010000056">
    <property type="protein sequence ID" value="CAA7266652.1"/>
    <property type="molecule type" value="Genomic_DNA"/>
</dbReference>
<evidence type="ECO:0000313" key="2">
    <source>
        <dbReference type="Proteomes" id="UP000467700"/>
    </source>
</evidence>
<dbReference type="AlphaFoldDB" id="A0A8S0X493"/>
<evidence type="ECO:0000313" key="1">
    <source>
        <dbReference type="EMBL" id="CAA7266652.1"/>
    </source>
</evidence>
<dbReference type="Proteomes" id="UP000467700">
    <property type="component" value="Unassembled WGS sequence"/>
</dbReference>
<sequence>MPVFSEMSTRSFNFPGVQVARLGATSSAQTPAAFGPERARVRNSGFRLERCRLKEFEGTCSLIRSSFRLTVLSNLVRFGESDIDLNCLSDAHSALRTFYPTNVSVDHTGNYDYCEPAVISTTSLDNINDLNVILLVEILWGLRSTLSLAQRREWGPDEDAVRHILVSPVAPHLHQPPRRVATFDFSWTEEEVSMEEYDIPSPQ</sequence>
<accession>A0A8S0X493</accession>
<keyword evidence="2" id="KW-1185">Reference proteome</keyword>
<reference evidence="1 2" key="1">
    <citation type="submission" date="2020-01" db="EMBL/GenBank/DDBJ databases">
        <authorList>
            <person name="Gupta K D."/>
        </authorList>
    </citation>
    <scope>NUCLEOTIDE SEQUENCE [LARGE SCALE GENOMIC DNA]</scope>
</reference>
<protein>
    <submittedName>
        <fullName evidence="1">Uncharacterized protein</fullName>
    </submittedName>
</protein>
<comment type="caution">
    <text evidence="1">The sequence shown here is derived from an EMBL/GenBank/DDBJ whole genome shotgun (WGS) entry which is preliminary data.</text>
</comment>
<gene>
    <name evidence="1" type="ORF">AAE3_LOCUS8916</name>
</gene>
<organism evidence="1 2">
    <name type="scientific">Cyclocybe aegerita</name>
    <name type="common">Black poplar mushroom</name>
    <name type="synonym">Agrocybe aegerita</name>
    <dbReference type="NCBI Taxonomy" id="1973307"/>
    <lineage>
        <taxon>Eukaryota</taxon>
        <taxon>Fungi</taxon>
        <taxon>Dikarya</taxon>
        <taxon>Basidiomycota</taxon>
        <taxon>Agaricomycotina</taxon>
        <taxon>Agaricomycetes</taxon>
        <taxon>Agaricomycetidae</taxon>
        <taxon>Agaricales</taxon>
        <taxon>Agaricineae</taxon>
        <taxon>Bolbitiaceae</taxon>
        <taxon>Cyclocybe</taxon>
    </lineage>
</organism>
<proteinExistence type="predicted"/>